<comment type="caution">
    <text evidence="2">The sequence shown here is derived from an EMBL/GenBank/DDBJ whole genome shotgun (WGS) entry which is preliminary data.</text>
</comment>
<feature type="region of interest" description="Disordered" evidence="1">
    <location>
        <begin position="385"/>
        <end position="430"/>
    </location>
</feature>
<keyword evidence="3" id="KW-1185">Reference proteome</keyword>
<feature type="compositionally biased region" description="Low complexity" evidence="1">
    <location>
        <begin position="229"/>
        <end position="246"/>
    </location>
</feature>
<feature type="region of interest" description="Disordered" evidence="1">
    <location>
        <begin position="281"/>
        <end position="367"/>
    </location>
</feature>
<gene>
    <name evidence="2" type="ORF">WJX84_004534</name>
</gene>
<feature type="compositionally biased region" description="Basic and acidic residues" evidence="1">
    <location>
        <begin position="11"/>
        <end position="34"/>
    </location>
</feature>
<evidence type="ECO:0000313" key="2">
    <source>
        <dbReference type="EMBL" id="KAK9861933.1"/>
    </source>
</evidence>
<reference evidence="2 3" key="1">
    <citation type="journal article" date="2024" name="Nat. Commun.">
        <title>Phylogenomics reveals the evolutionary origins of lichenization in chlorophyte algae.</title>
        <authorList>
            <person name="Puginier C."/>
            <person name="Libourel C."/>
            <person name="Otte J."/>
            <person name="Skaloud P."/>
            <person name="Haon M."/>
            <person name="Grisel S."/>
            <person name="Petersen M."/>
            <person name="Berrin J.G."/>
            <person name="Delaux P.M."/>
            <person name="Dal Grande F."/>
            <person name="Keller J."/>
        </authorList>
    </citation>
    <scope>NUCLEOTIDE SEQUENCE [LARGE SCALE GENOMIC DNA]</scope>
    <source>
        <strain evidence="2 3">SAG 2523</strain>
    </source>
</reference>
<feature type="compositionally biased region" description="Polar residues" evidence="1">
    <location>
        <begin position="403"/>
        <end position="430"/>
    </location>
</feature>
<organism evidence="2 3">
    <name type="scientific">Apatococcus fuscideae</name>
    <dbReference type="NCBI Taxonomy" id="2026836"/>
    <lineage>
        <taxon>Eukaryota</taxon>
        <taxon>Viridiplantae</taxon>
        <taxon>Chlorophyta</taxon>
        <taxon>core chlorophytes</taxon>
        <taxon>Trebouxiophyceae</taxon>
        <taxon>Chlorellales</taxon>
        <taxon>Chlorellaceae</taxon>
        <taxon>Apatococcus</taxon>
    </lineage>
</organism>
<protein>
    <recommendedName>
        <fullName evidence="4">RRM domain-containing protein</fullName>
    </recommendedName>
</protein>
<feature type="region of interest" description="Disordered" evidence="1">
    <location>
        <begin position="1"/>
        <end position="48"/>
    </location>
</feature>
<dbReference type="AlphaFoldDB" id="A0AAW1SZ23"/>
<feature type="compositionally biased region" description="Low complexity" evidence="1">
    <location>
        <begin position="330"/>
        <end position="349"/>
    </location>
</feature>
<feature type="non-terminal residue" evidence="2">
    <location>
        <position position="1"/>
    </location>
</feature>
<evidence type="ECO:0008006" key="4">
    <source>
        <dbReference type="Google" id="ProtNLM"/>
    </source>
</evidence>
<evidence type="ECO:0000256" key="1">
    <source>
        <dbReference type="SAM" id="MobiDB-lite"/>
    </source>
</evidence>
<accession>A0AAW1SZ23</accession>
<dbReference type="EMBL" id="JALJOV010000679">
    <property type="protein sequence ID" value="KAK9861933.1"/>
    <property type="molecule type" value="Genomic_DNA"/>
</dbReference>
<sequence>DGGGSGNYSDSQERRRQEKYGSLREPQRRSDGSGEHASALPPDHIPFAQRPALPRNMVVLRINKGFGPLPTRSVVKANVRAFGALEDKDIIMSHKHLAIAMRYATETNARAAFQACQERASNWFNIPKNAIRVALEQEKPPVNYKAVRGGHRGELGRGRGRGRSSAWNGSAQAGQPDEQAWLAQPAPPPPPAAAATGVPMDPRKARAAIQQPQPIYQQPQQQAPPPLQQPLQYQQPQQQAQPQLQAQPVYQQPQWQLPQQQQQQQQQAPMVYQQLPQQLSVQPPQAGFQGWQQPQQPQVFADPGQQQQQQQGQQPQGYIPYTGPAGQRGLQWQQPEPQTQQQAPQQLPQQPQPQPQQPQAVTQPEAEMAALDLMAILRNAGVKLDQPASAGEGSGHQRDASNEEPQAQQPSTDQQASQSDAGDSAEANANISDQLMSLVGLLSSGAVGGS</sequence>
<proteinExistence type="predicted"/>
<dbReference type="Proteomes" id="UP001485043">
    <property type="component" value="Unassembled WGS sequence"/>
</dbReference>
<feature type="compositionally biased region" description="Low complexity" evidence="1">
    <location>
        <begin position="281"/>
        <end position="317"/>
    </location>
</feature>
<evidence type="ECO:0000313" key="3">
    <source>
        <dbReference type="Proteomes" id="UP001485043"/>
    </source>
</evidence>
<feature type="region of interest" description="Disordered" evidence="1">
    <location>
        <begin position="144"/>
        <end position="246"/>
    </location>
</feature>
<feature type="compositionally biased region" description="Low complexity" evidence="1">
    <location>
        <begin position="210"/>
        <end position="221"/>
    </location>
</feature>
<name>A0AAW1SZ23_9CHLO</name>